<keyword evidence="2 3" id="KW-0456">Lyase</keyword>
<keyword evidence="4" id="KW-1185">Reference proteome</keyword>
<evidence type="ECO:0000256" key="1">
    <source>
        <dbReference type="ARBA" id="ARBA00009174"/>
    </source>
</evidence>
<reference evidence="3 4" key="1">
    <citation type="submission" date="2019-02" db="EMBL/GenBank/DDBJ databases">
        <title>Draft genome sequences of novel Actinobacteria.</title>
        <authorList>
            <person name="Sahin N."/>
            <person name="Ay H."/>
            <person name="Saygin H."/>
        </authorList>
    </citation>
    <scope>NUCLEOTIDE SEQUENCE [LARGE SCALE GENOMIC DNA]</scope>
    <source>
        <strain evidence="3 4">KC201</strain>
    </source>
</reference>
<dbReference type="EC" id="4.2.1.59" evidence="3"/>
<dbReference type="CDD" id="cd01288">
    <property type="entry name" value="FabZ"/>
    <property type="match status" value="1"/>
</dbReference>
<dbReference type="Proteomes" id="UP000295157">
    <property type="component" value="Unassembled WGS sequence"/>
</dbReference>
<dbReference type="EMBL" id="SMJZ01000098">
    <property type="protein sequence ID" value="TDC04028.1"/>
    <property type="molecule type" value="Genomic_DNA"/>
</dbReference>
<evidence type="ECO:0000256" key="2">
    <source>
        <dbReference type="ARBA" id="ARBA00023239"/>
    </source>
</evidence>
<evidence type="ECO:0000313" key="4">
    <source>
        <dbReference type="Proteomes" id="UP000295157"/>
    </source>
</evidence>
<name>A0A4R4N5H1_9ACTN</name>
<evidence type="ECO:0000313" key="3">
    <source>
        <dbReference type="EMBL" id="TDC04028.1"/>
    </source>
</evidence>
<comment type="caution">
    <text evidence="3">The sequence shown here is derived from an EMBL/GenBank/DDBJ whole genome shotgun (WGS) entry which is preliminary data.</text>
</comment>
<protein>
    <submittedName>
        <fullName evidence="3">3-hydroxyacyl-ACP dehydratase FabZ</fullName>
        <ecNumber evidence="3">4.2.1.59</ecNumber>
    </submittedName>
</protein>
<organism evidence="3 4">
    <name type="scientific">Nonomuraea longispora</name>
    <dbReference type="NCBI Taxonomy" id="1848320"/>
    <lineage>
        <taxon>Bacteria</taxon>
        <taxon>Bacillati</taxon>
        <taxon>Actinomycetota</taxon>
        <taxon>Actinomycetes</taxon>
        <taxon>Streptosporangiales</taxon>
        <taxon>Streptosporangiaceae</taxon>
        <taxon>Nonomuraea</taxon>
    </lineage>
</organism>
<dbReference type="InterPro" id="IPR013114">
    <property type="entry name" value="FabA_FabZ"/>
</dbReference>
<dbReference type="InterPro" id="IPR029069">
    <property type="entry name" value="HotDog_dom_sf"/>
</dbReference>
<dbReference type="SUPFAM" id="SSF54637">
    <property type="entry name" value="Thioesterase/thiol ester dehydrase-isomerase"/>
    <property type="match status" value="1"/>
</dbReference>
<dbReference type="NCBIfam" id="NF000582">
    <property type="entry name" value="PRK00006.1"/>
    <property type="match status" value="1"/>
</dbReference>
<dbReference type="Pfam" id="PF07977">
    <property type="entry name" value="FabA"/>
    <property type="match status" value="1"/>
</dbReference>
<dbReference type="PANTHER" id="PTHR30272:SF1">
    <property type="entry name" value="3-HYDROXYACYL-[ACYL-CARRIER-PROTEIN] DEHYDRATASE"/>
    <property type="match status" value="1"/>
</dbReference>
<gene>
    <name evidence="3" type="primary">fabZ</name>
    <name evidence="3" type="ORF">E1267_24195</name>
</gene>
<dbReference type="RefSeq" id="WP_132335227.1">
    <property type="nucleotide sequence ID" value="NZ_SMJZ01000098.1"/>
</dbReference>
<dbReference type="OrthoDB" id="9772788at2"/>
<dbReference type="PANTHER" id="PTHR30272">
    <property type="entry name" value="3-HYDROXYACYL-[ACYL-CARRIER-PROTEIN] DEHYDRATASE"/>
    <property type="match status" value="1"/>
</dbReference>
<sequence length="168" mass="17707">MTDPAAPLALDCDQIARLLPHRWPMLMLDAAREVVPGVSAVGVKNVTADEPWCVGHFPGKVVLPGVLAVEAMCQLALLTCAVERAGRGQGGGVDGYLTSLRNFRFRKMIVPGDQLILRVEHIAGANGVSEFRGEGKVADDVVVTGVLTAAYSDRPSSNARTTSVGGSR</sequence>
<dbReference type="GO" id="GO:0019171">
    <property type="term" value="F:(3R)-hydroxyacyl-[acyl-carrier-protein] dehydratase activity"/>
    <property type="evidence" value="ECO:0007669"/>
    <property type="project" value="UniProtKB-EC"/>
</dbReference>
<dbReference type="AlphaFoldDB" id="A0A4R4N5H1"/>
<comment type="similarity">
    <text evidence="1">Belongs to the thioester dehydratase family. FabZ subfamily.</text>
</comment>
<proteinExistence type="inferred from homology"/>
<accession>A0A4R4N5H1</accession>
<dbReference type="Gene3D" id="3.10.129.10">
    <property type="entry name" value="Hotdog Thioesterase"/>
    <property type="match status" value="1"/>
</dbReference>